<name>A0ABT7LI70_9BURK</name>
<evidence type="ECO:0000313" key="2">
    <source>
        <dbReference type="EMBL" id="MDL5031335.1"/>
    </source>
</evidence>
<dbReference type="Proteomes" id="UP001238603">
    <property type="component" value="Unassembled WGS sequence"/>
</dbReference>
<organism evidence="2 3">
    <name type="scientific">Roseateles subflavus</name>
    <dbReference type="NCBI Taxonomy" id="3053353"/>
    <lineage>
        <taxon>Bacteria</taxon>
        <taxon>Pseudomonadati</taxon>
        <taxon>Pseudomonadota</taxon>
        <taxon>Betaproteobacteria</taxon>
        <taxon>Burkholderiales</taxon>
        <taxon>Sphaerotilaceae</taxon>
        <taxon>Roseateles</taxon>
    </lineage>
</organism>
<protein>
    <submittedName>
        <fullName evidence="2">Uncharacterized protein</fullName>
    </submittedName>
</protein>
<comment type="caution">
    <text evidence="2">The sequence shown here is derived from an EMBL/GenBank/DDBJ whole genome shotgun (WGS) entry which is preliminary data.</text>
</comment>
<keyword evidence="3" id="KW-1185">Reference proteome</keyword>
<feature type="signal peptide" evidence="1">
    <location>
        <begin position="1"/>
        <end position="25"/>
    </location>
</feature>
<keyword evidence="1" id="KW-0732">Signal</keyword>
<dbReference type="RefSeq" id="WP_285981443.1">
    <property type="nucleotide sequence ID" value="NZ_JASVDS010000001.1"/>
</dbReference>
<evidence type="ECO:0000313" key="3">
    <source>
        <dbReference type="Proteomes" id="UP001238603"/>
    </source>
</evidence>
<sequence length="294" mass="31200">MSAPRLALMAPLMAALLATAGAAWSAEPPPSLRIVTSGAPNPTAYQQNIAVALEACQLKLGLPRNSAGLPSESVLAAFKLREEERLLDGPMAAVYETLSEVMPDASQGCKLRVARRYRVEIDKTCAWRLYGHSGLLGPDGPGRPAPLTEERSEVPDCKPMAKARPATAAAQAKAPRHAVGLGQSCIWDSHILAVMVGEPLKEVGEGGCQWADMPVYPFTSYQGANRSVPLAHHLDDTTRAGTRLSKAIGSVAAVVDARLTAFDKGSRISPDRFSKAGAEAFLAQPRWVNLGDAK</sequence>
<accession>A0ABT7LI70</accession>
<reference evidence="2 3" key="1">
    <citation type="submission" date="2023-06" db="EMBL/GenBank/DDBJ databases">
        <title>Pelomonas sp. APW6 16S ribosomal RNA gene genome sequencing and assembly.</title>
        <authorList>
            <person name="Woo H."/>
        </authorList>
    </citation>
    <scope>NUCLEOTIDE SEQUENCE [LARGE SCALE GENOMIC DNA]</scope>
    <source>
        <strain evidence="2 3">APW6</strain>
    </source>
</reference>
<gene>
    <name evidence="2" type="ORF">QRD43_05380</name>
</gene>
<proteinExistence type="predicted"/>
<evidence type="ECO:0000256" key="1">
    <source>
        <dbReference type="SAM" id="SignalP"/>
    </source>
</evidence>
<dbReference type="EMBL" id="JASVDS010000001">
    <property type="protein sequence ID" value="MDL5031335.1"/>
    <property type="molecule type" value="Genomic_DNA"/>
</dbReference>
<feature type="chain" id="PRO_5045329469" evidence="1">
    <location>
        <begin position="26"/>
        <end position="294"/>
    </location>
</feature>